<dbReference type="Pfam" id="PF00472">
    <property type="entry name" value="RF-1"/>
    <property type="match status" value="1"/>
</dbReference>
<gene>
    <name evidence="2" type="ORF">GOMPHAMPRED_001308</name>
</gene>
<protein>
    <recommendedName>
        <fullName evidence="1">Prokaryotic-type class I peptide chain release factors domain-containing protein</fullName>
    </recommendedName>
</protein>
<reference evidence="2" key="1">
    <citation type="submission" date="2021-03" db="EMBL/GenBank/DDBJ databases">
        <authorList>
            <person name="Tagirdzhanova G."/>
        </authorList>
    </citation>
    <scope>NUCLEOTIDE SEQUENCE</scope>
</reference>
<evidence type="ECO:0000313" key="2">
    <source>
        <dbReference type="EMBL" id="CAF9917565.1"/>
    </source>
</evidence>
<dbReference type="InterPro" id="IPR000352">
    <property type="entry name" value="Pep_chain_release_fac_I"/>
</dbReference>
<dbReference type="PANTHER" id="PTHR11075">
    <property type="entry name" value="PEPTIDE CHAIN RELEASE FACTOR"/>
    <property type="match status" value="1"/>
</dbReference>
<dbReference type="Gene3D" id="3.30.160.20">
    <property type="match status" value="1"/>
</dbReference>
<sequence length="160" mass="17500">MLRGGGNLKVRSYVSELPGIFCIRHITGGAAGDEEQQAARIWLASYRAENTLQRSCTVTFSRSGGPGGQNVNKTSTKAMLRLALDDVTPPLPNLILNQLASSRYASDKGRSLVIQADNSRKQADNKAECFTKLDELIMTCCSAVIKKDTDPEQIEKVRKL</sequence>
<keyword evidence="3" id="KW-1185">Reference proteome</keyword>
<accession>A0A8H3F5J8</accession>
<evidence type="ECO:0000259" key="1">
    <source>
        <dbReference type="Pfam" id="PF00472"/>
    </source>
</evidence>
<proteinExistence type="predicted"/>
<dbReference type="SUPFAM" id="SSF110916">
    <property type="entry name" value="Peptidyl-tRNA hydrolase domain-like"/>
    <property type="match status" value="1"/>
</dbReference>
<dbReference type="InterPro" id="IPR052104">
    <property type="entry name" value="Mito_Release_Factor_mL62"/>
</dbReference>
<organism evidence="2 3">
    <name type="scientific">Gomphillus americanus</name>
    <dbReference type="NCBI Taxonomy" id="1940652"/>
    <lineage>
        <taxon>Eukaryota</taxon>
        <taxon>Fungi</taxon>
        <taxon>Dikarya</taxon>
        <taxon>Ascomycota</taxon>
        <taxon>Pezizomycotina</taxon>
        <taxon>Lecanoromycetes</taxon>
        <taxon>OSLEUM clade</taxon>
        <taxon>Ostropomycetidae</taxon>
        <taxon>Ostropales</taxon>
        <taxon>Graphidaceae</taxon>
        <taxon>Gomphilloideae</taxon>
        <taxon>Gomphillus</taxon>
    </lineage>
</organism>
<dbReference type="GO" id="GO:0070126">
    <property type="term" value="P:mitochondrial translational termination"/>
    <property type="evidence" value="ECO:0007669"/>
    <property type="project" value="TreeGrafter"/>
</dbReference>
<comment type="caution">
    <text evidence="2">The sequence shown here is derived from an EMBL/GenBank/DDBJ whole genome shotgun (WGS) entry which is preliminary data.</text>
</comment>
<dbReference type="GO" id="GO:0005762">
    <property type="term" value="C:mitochondrial large ribosomal subunit"/>
    <property type="evidence" value="ECO:0007669"/>
    <property type="project" value="TreeGrafter"/>
</dbReference>
<dbReference type="GO" id="GO:0016150">
    <property type="term" value="F:translation release factor activity, codon nonspecific"/>
    <property type="evidence" value="ECO:0007669"/>
    <property type="project" value="TreeGrafter"/>
</dbReference>
<dbReference type="Proteomes" id="UP000664169">
    <property type="component" value="Unassembled WGS sequence"/>
</dbReference>
<feature type="domain" description="Prokaryotic-type class I peptide chain release factors" evidence="1">
    <location>
        <begin position="55"/>
        <end position="153"/>
    </location>
</feature>
<dbReference type="PANTHER" id="PTHR11075:SF54">
    <property type="entry name" value="LARGE RIBOSOMAL SUBUNIT PROTEIN ML62"/>
    <property type="match status" value="1"/>
</dbReference>
<dbReference type="AlphaFoldDB" id="A0A8H3F5J8"/>
<dbReference type="OrthoDB" id="270639at2759"/>
<evidence type="ECO:0000313" key="3">
    <source>
        <dbReference type="Proteomes" id="UP000664169"/>
    </source>
</evidence>
<dbReference type="EMBL" id="CAJPDQ010000012">
    <property type="protein sequence ID" value="CAF9917565.1"/>
    <property type="molecule type" value="Genomic_DNA"/>
</dbReference>
<name>A0A8H3F5J8_9LECA</name>
<dbReference type="GO" id="GO:0004045">
    <property type="term" value="F:peptidyl-tRNA hydrolase activity"/>
    <property type="evidence" value="ECO:0007669"/>
    <property type="project" value="TreeGrafter"/>
</dbReference>